<evidence type="ECO:0000313" key="2">
    <source>
        <dbReference type="EMBL" id="CAB4596345.1"/>
    </source>
</evidence>
<dbReference type="AlphaFoldDB" id="A0A6J6GB31"/>
<evidence type="ECO:0000256" key="1">
    <source>
        <dbReference type="ARBA" id="ARBA00022679"/>
    </source>
</evidence>
<sequence length="371" mass="39573">MGALDGLRIADFSRVLAGPYATMLLADMGAEVIKVERPGVGDDTRTWGPPYDNDKNATYFQSVNRNKRGLTADLSTELGRRKALNLIETCDVVVENFAVGTMEKFGLGYEDLSQKFPQLIYCSISGFGTSDKAQDLPGYDLLVQAMSGLMSITGPPGAPSKVGVALIDVVAGLHASLGIVSALHHRNEHGEGQKIEINLLSSALSAMVNQTGAFAGAGVISQSMGNAHPSIAPYEVYQASDKPFVVAVGNDSQFAKFCETIGAEFVNDIRFISNPKRVQHRVELNALLAPLLAHNTAKHWTKELTKVGVPAGPINTIGEAVALAESLSLDPIVRIKDPRDSSVSNTIANPITFSQTPVEYRLGPPTLGIDD</sequence>
<dbReference type="Gene3D" id="3.30.1540.10">
    <property type="entry name" value="formyl-coa transferase, domain 3"/>
    <property type="match status" value="1"/>
</dbReference>
<dbReference type="InterPro" id="IPR050483">
    <property type="entry name" value="CoA-transferase_III_domain"/>
</dbReference>
<dbReference type="SUPFAM" id="SSF89796">
    <property type="entry name" value="CoA-transferase family III (CaiB/BaiF)"/>
    <property type="match status" value="1"/>
</dbReference>
<name>A0A6J6GB31_9ZZZZ</name>
<evidence type="ECO:0000313" key="4">
    <source>
        <dbReference type="EMBL" id="CAB5072633.1"/>
    </source>
</evidence>
<gene>
    <name evidence="2" type="ORF">UFOPK1773_01116</name>
    <name evidence="3" type="ORF">UFOPK2931_00834</name>
    <name evidence="4" type="ORF">UFOPK4372_00628</name>
</gene>
<proteinExistence type="predicted"/>
<dbReference type="Pfam" id="PF02515">
    <property type="entry name" value="CoA_transf_3"/>
    <property type="match status" value="1"/>
</dbReference>
<dbReference type="EMBL" id="CAFBQZ010000038">
    <property type="protein sequence ID" value="CAB5072633.1"/>
    <property type="molecule type" value="Genomic_DNA"/>
</dbReference>
<dbReference type="PANTHER" id="PTHR48207:SF3">
    <property type="entry name" value="SUCCINATE--HYDROXYMETHYLGLUTARATE COA-TRANSFERASE"/>
    <property type="match status" value="1"/>
</dbReference>
<organism evidence="2">
    <name type="scientific">freshwater metagenome</name>
    <dbReference type="NCBI Taxonomy" id="449393"/>
    <lineage>
        <taxon>unclassified sequences</taxon>
        <taxon>metagenomes</taxon>
        <taxon>ecological metagenomes</taxon>
    </lineage>
</organism>
<keyword evidence="1" id="KW-0808">Transferase</keyword>
<dbReference type="InterPro" id="IPR023606">
    <property type="entry name" value="CoA-Trfase_III_dom_1_sf"/>
</dbReference>
<protein>
    <submittedName>
        <fullName evidence="2">Unannotated protein</fullName>
    </submittedName>
</protein>
<dbReference type="InterPro" id="IPR044855">
    <property type="entry name" value="CoA-Trfase_III_dom3_sf"/>
</dbReference>
<evidence type="ECO:0000313" key="3">
    <source>
        <dbReference type="EMBL" id="CAB4781735.1"/>
    </source>
</evidence>
<dbReference type="EMBL" id="CAEZUA010000096">
    <property type="protein sequence ID" value="CAB4596345.1"/>
    <property type="molecule type" value="Genomic_DNA"/>
</dbReference>
<dbReference type="GO" id="GO:0008410">
    <property type="term" value="F:CoA-transferase activity"/>
    <property type="evidence" value="ECO:0007669"/>
    <property type="project" value="TreeGrafter"/>
</dbReference>
<dbReference type="EMBL" id="CAEZZZ010000052">
    <property type="protein sequence ID" value="CAB4781735.1"/>
    <property type="molecule type" value="Genomic_DNA"/>
</dbReference>
<dbReference type="InterPro" id="IPR003673">
    <property type="entry name" value="CoA-Trfase_fam_III"/>
</dbReference>
<dbReference type="Gene3D" id="3.40.50.10540">
    <property type="entry name" value="Crotonobetainyl-coa:carnitine coa-transferase, domain 1"/>
    <property type="match status" value="1"/>
</dbReference>
<dbReference type="PANTHER" id="PTHR48207">
    <property type="entry name" value="SUCCINATE--HYDROXYMETHYLGLUTARATE COA-TRANSFERASE"/>
    <property type="match status" value="1"/>
</dbReference>
<reference evidence="2" key="1">
    <citation type="submission" date="2020-05" db="EMBL/GenBank/DDBJ databases">
        <authorList>
            <person name="Chiriac C."/>
            <person name="Salcher M."/>
            <person name="Ghai R."/>
            <person name="Kavagutti S V."/>
        </authorList>
    </citation>
    <scope>NUCLEOTIDE SEQUENCE</scope>
</reference>
<accession>A0A6J6GB31</accession>